<evidence type="ECO:0000313" key="2">
    <source>
        <dbReference type="EMBL" id="CAG8601299.1"/>
    </source>
</evidence>
<dbReference type="EMBL" id="CAJVPV010006181">
    <property type="protein sequence ID" value="CAG8601299.1"/>
    <property type="molecule type" value="Genomic_DNA"/>
</dbReference>
<dbReference type="InterPro" id="IPR029063">
    <property type="entry name" value="SAM-dependent_MTases_sf"/>
</dbReference>
<name>A0A9N9GE93_9GLOM</name>
<organism evidence="2 3">
    <name type="scientific">Acaulospora morrowiae</name>
    <dbReference type="NCBI Taxonomy" id="94023"/>
    <lineage>
        <taxon>Eukaryota</taxon>
        <taxon>Fungi</taxon>
        <taxon>Fungi incertae sedis</taxon>
        <taxon>Mucoromycota</taxon>
        <taxon>Glomeromycotina</taxon>
        <taxon>Glomeromycetes</taxon>
        <taxon>Diversisporales</taxon>
        <taxon>Acaulosporaceae</taxon>
        <taxon>Acaulospora</taxon>
    </lineage>
</organism>
<protein>
    <submittedName>
        <fullName evidence="2">17133_t:CDS:1</fullName>
    </submittedName>
</protein>
<dbReference type="InterPro" id="IPR041698">
    <property type="entry name" value="Methyltransf_25"/>
</dbReference>
<dbReference type="OrthoDB" id="2013972at2759"/>
<dbReference type="CDD" id="cd02440">
    <property type="entry name" value="AdoMet_MTases"/>
    <property type="match status" value="1"/>
</dbReference>
<dbReference type="AlphaFoldDB" id="A0A9N9GE93"/>
<dbReference type="Proteomes" id="UP000789342">
    <property type="component" value="Unassembled WGS sequence"/>
</dbReference>
<dbReference type="PANTHER" id="PTHR43591">
    <property type="entry name" value="METHYLTRANSFERASE"/>
    <property type="match status" value="1"/>
</dbReference>
<evidence type="ECO:0000313" key="3">
    <source>
        <dbReference type="Proteomes" id="UP000789342"/>
    </source>
</evidence>
<dbReference type="SUPFAM" id="SSF53335">
    <property type="entry name" value="S-adenosyl-L-methionine-dependent methyltransferases"/>
    <property type="match status" value="1"/>
</dbReference>
<feature type="domain" description="Methyltransferase" evidence="1">
    <location>
        <begin position="78"/>
        <end position="170"/>
    </location>
</feature>
<accession>A0A9N9GE93</accession>
<sequence>MTSHNTTGRTSGNRRLSASFRYVDGRRFHNVKGSSYPLPNDELEVIRMDAQHELMRGVWDGDFVSPIKDDLIAGGLHVLDVGCGSGTWLLQLARDYPLNHYTGIDMSPVFPKNIELPNVKFIQANVLQRMPFDANSFDFVHIRFLNTAFTERQWEETVIPDLTRVTKPKGWLELCEFDIDGQSFGPASRRMVSALTSYLGSKGINGLISEEILEFLESMETFEVIRTEEKFSGLGKWAGHLGDLAIKSFIAAFRGMKELPGWMGIEEEEYNEMVDKYAQEVENRGAKGIRSNTSFWRLMRPQRLGWPCSPGSPDDGRATAEVDIREAEILLICNEDFRLAASIVAILRDKGARSRDVGNLKTTSSGASLVRNFSKKIPSFPSIDSLIHSSSPLSSDATIVISMFYNNFDKQEMLLNACIRQNVELFLGWDAGMELKQFDGIWREP</sequence>
<comment type="caution">
    <text evidence="2">The sequence shown here is derived from an EMBL/GenBank/DDBJ whole genome shotgun (WGS) entry which is preliminary data.</text>
</comment>
<reference evidence="2" key="1">
    <citation type="submission" date="2021-06" db="EMBL/GenBank/DDBJ databases">
        <authorList>
            <person name="Kallberg Y."/>
            <person name="Tangrot J."/>
            <person name="Rosling A."/>
        </authorList>
    </citation>
    <scope>NUCLEOTIDE SEQUENCE</scope>
    <source>
        <strain evidence="2">CL551</strain>
    </source>
</reference>
<dbReference type="Gene3D" id="3.40.50.150">
    <property type="entry name" value="Vaccinia Virus protein VP39"/>
    <property type="match status" value="1"/>
</dbReference>
<feature type="non-terminal residue" evidence="2">
    <location>
        <position position="445"/>
    </location>
</feature>
<proteinExistence type="predicted"/>
<evidence type="ECO:0000259" key="1">
    <source>
        <dbReference type="Pfam" id="PF13649"/>
    </source>
</evidence>
<keyword evidence="3" id="KW-1185">Reference proteome</keyword>
<gene>
    <name evidence="2" type="ORF">AMORRO_LOCUS7796</name>
</gene>
<dbReference type="Pfam" id="PF13649">
    <property type="entry name" value="Methyltransf_25"/>
    <property type="match status" value="1"/>
</dbReference>